<feature type="compositionally biased region" description="Low complexity" evidence="1">
    <location>
        <begin position="131"/>
        <end position="140"/>
    </location>
</feature>
<gene>
    <name evidence="2" type="ORF">GCM10009850_105980</name>
</gene>
<comment type="caution">
    <text evidence="2">The sequence shown here is derived from an EMBL/GenBank/DDBJ whole genome shotgun (WGS) entry which is preliminary data.</text>
</comment>
<feature type="compositionally biased region" description="Acidic residues" evidence="1">
    <location>
        <begin position="114"/>
        <end position="130"/>
    </location>
</feature>
<name>A0ABP5PTU5_9ACTN</name>
<keyword evidence="3" id="KW-1185">Reference proteome</keyword>
<evidence type="ECO:0000256" key="1">
    <source>
        <dbReference type="SAM" id="MobiDB-lite"/>
    </source>
</evidence>
<evidence type="ECO:0000313" key="2">
    <source>
        <dbReference type="EMBL" id="GAA2215131.1"/>
    </source>
</evidence>
<evidence type="ECO:0000313" key="3">
    <source>
        <dbReference type="Proteomes" id="UP001499843"/>
    </source>
</evidence>
<feature type="compositionally biased region" description="Basic and acidic residues" evidence="1">
    <location>
        <begin position="166"/>
        <end position="178"/>
    </location>
</feature>
<sequence length="197" mass="20882">MSNKMRIAFALLAGYILGRRRKLRMAAALAAAGLAGRARGGKGVAGGVGLLSQGIKGLTSSADVAPIVDRLRGDLLNVGKAAAVAAAGRQIDSLSDKLHDRAEALRSPGTASGDDADQADAPEDAQDDQDAQGPQDAQDSQDARDSQDSRDARDSRDEAEDDGDQDQGREPEDRERPQRRPRVLRRTHRAVRGNTHG</sequence>
<evidence type="ECO:0008006" key="4">
    <source>
        <dbReference type="Google" id="ProtNLM"/>
    </source>
</evidence>
<organism evidence="2 3">
    <name type="scientific">Nonomuraea monospora</name>
    <dbReference type="NCBI Taxonomy" id="568818"/>
    <lineage>
        <taxon>Bacteria</taxon>
        <taxon>Bacillati</taxon>
        <taxon>Actinomycetota</taxon>
        <taxon>Actinomycetes</taxon>
        <taxon>Streptosporangiales</taxon>
        <taxon>Streptosporangiaceae</taxon>
        <taxon>Nonomuraea</taxon>
    </lineage>
</organism>
<protein>
    <recommendedName>
        <fullName evidence="4">DNA primase</fullName>
    </recommendedName>
</protein>
<dbReference type="EMBL" id="BAAAQX010000047">
    <property type="protein sequence ID" value="GAA2215131.1"/>
    <property type="molecule type" value="Genomic_DNA"/>
</dbReference>
<feature type="compositionally biased region" description="Basic residues" evidence="1">
    <location>
        <begin position="179"/>
        <end position="191"/>
    </location>
</feature>
<reference evidence="3" key="1">
    <citation type="journal article" date="2019" name="Int. J. Syst. Evol. Microbiol.">
        <title>The Global Catalogue of Microorganisms (GCM) 10K type strain sequencing project: providing services to taxonomists for standard genome sequencing and annotation.</title>
        <authorList>
            <consortium name="The Broad Institute Genomics Platform"/>
            <consortium name="The Broad Institute Genome Sequencing Center for Infectious Disease"/>
            <person name="Wu L."/>
            <person name="Ma J."/>
        </authorList>
    </citation>
    <scope>NUCLEOTIDE SEQUENCE [LARGE SCALE GENOMIC DNA]</scope>
    <source>
        <strain evidence="3">JCM 16114</strain>
    </source>
</reference>
<feature type="compositionally biased region" description="Basic and acidic residues" evidence="1">
    <location>
        <begin position="141"/>
        <end position="156"/>
    </location>
</feature>
<accession>A0ABP5PTU5</accession>
<dbReference type="Proteomes" id="UP001499843">
    <property type="component" value="Unassembled WGS sequence"/>
</dbReference>
<proteinExistence type="predicted"/>
<feature type="region of interest" description="Disordered" evidence="1">
    <location>
        <begin position="105"/>
        <end position="197"/>
    </location>
</feature>